<dbReference type="InterPro" id="IPR051488">
    <property type="entry name" value="WD_repeat_striatin"/>
</dbReference>
<dbReference type="PANTHER" id="PTHR15653:SF0">
    <property type="entry name" value="CONNECTOR OF KINASE TO AP-1, ISOFORM E"/>
    <property type="match status" value="1"/>
</dbReference>
<feature type="domain" description="Striatin N-terminal" evidence="2">
    <location>
        <begin position="64"/>
        <end position="142"/>
    </location>
</feature>
<dbReference type="Proteomes" id="UP000094336">
    <property type="component" value="Unassembled WGS sequence"/>
</dbReference>
<dbReference type="EMBL" id="KV454437">
    <property type="protein sequence ID" value="ODQ78008.1"/>
    <property type="molecule type" value="Genomic_DNA"/>
</dbReference>
<dbReference type="Pfam" id="PF08232">
    <property type="entry name" value="Striatin"/>
    <property type="match status" value="1"/>
</dbReference>
<dbReference type="OrthoDB" id="727118at2759"/>
<sequence length="699" mass="78030">MSFAVRANVSLLASTSSAELNAKRTDLQTELIWNDIDIASPVSQIENHTESPPFTSAMEHPKYTLPGVMHYLQTEFTNMEKYKILNNLELLEMKFKIAKLEGDKASLLKINSSLNRRIGELETKCESLTMTNLKLSSEHTPEVTEEKPEDMDLHISYVDLDPIRKSRDSLARSMKEIVYLLKTPAIDNYDLLHLNKELDFFPVKEEGETEPSSFYQAQSHEIAGNAQNNAQTIRRDSSGDFLSEELRSLNREHPNPYDSSMEDIELSLNRDIDNLSLHRDIESDAETIVEDIPQPSVSAKSSPVKKKKPFEDIINGKAKAEDDNVSLSFQVQVKGEVAESLLYVDHNSHELVVARESGAVTTWDLQITQSCAHRGLELPTGTNRASLTVLSADGHFYVLTGDSELLVYAKNTLEPIARTKLDLPEDSYISDASVDHHTSSKKKYLIFVNHGSQILLNEVQVVGPGVDVSRAKTIDLEELSISEEATLNEKVLTAKMLPFLNQIIVATTHRYVKYDLDTRTMSHVVPSIYQVSSNTIPGETAMFLRAEILDNVLLVQTTKHELISYNLLTDTRIYSKTFAADFDADLMGLSLIGGDVGSENGERGPDDFVVILTLHGNVFRVLTSKFHLIHEFVYNGKTNQLSVPTRALGVVFKSRNGNKKVKGPMEKEFPMTFIRADGDLCALVMAGVGGKTVVNVFHI</sequence>
<dbReference type="RefSeq" id="XP_018983336.1">
    <property type="nucleotide sequence ID" value="XM_019132995.1"/>
</dbReference>
<gene>
    <name evidence="3" type="ORF">BABINDRAFT_9616</name>
</gene>
<reference evidence="4" key="1">
    <citation type="submission" date="2016-05" db="EMBL/GenBank/DDBJ databases">
        <title>Comparative genomics of biotechnologically important yeasts.</title>
        <authorList>
            <consortium name="DOE Joint Genome Institute"/>
            <person name="Riley R."/>
            <person name="Haridas S."/>
            <person name="Wolfe K.H."/>
            <person name="Lopes M.R."/>
            <person name="Hittinger C.T."/>
            <person name="Goker M."/>
            <person name="Salamov A."/>
            <person name="Wisecaver J."/>
            <person name="Long T.M."/>
            <person name="Aerts A.L."/>
            <person name="Barry K."/>
            <person name="Choi C."/>
            <person name="Clum A."/>
            <person name="Coughlan A.Y."/>
            <person name="Deshpande S."/>
            <person name="Douglass A.P."/>
            <person name="Hanson S.J."/>
            <person name="Klenk H.-P."/>
            <person name="Labutti K."/>
            <person name="Lapidus A."/>
            <person name="Lindquist E."/>
            <person name="Lipzen A."/>
            <person name="Meier-Kolthoff J.P."/>
            <person name="Ohm R.A."/>
            <person name="Otillar R.P."/>
            <person name="Pangilinan J."/>
            <person name="Peng Y."/>
            <person name="Rokas A."/>
            <person name="Rosa C.A."/>
            <person name="Scheuner C."/>
            <person name="Sibirny A.A."/>
            <person name="Slot J.C."/>
            <person name="Stielow J.B."/>
            <person name="Sun H."/>
            <person name="Kurtzman C.P."/>
            <person name="Blackwell M."/>
            <person name="Grigoriev I.V."/>
            <person name="Jeffries T.W."/>
        </authorList>
    </citation>
    <scope>NUCLEOTIDE SEQUENCE [LARGE SCALE GENOMIC DNA]</scope>
    <source>
        <strain evidence="4">NRRL Y-12698</strain>
    </source>
</reference>
<name>A0A1E3QK66_9ASCO</name>
<evidence type="ECO:0000259" key="2">
    <source>
        <dbReference type="Pfam" id="PF08232"/>
    </source>
</evidence>
<organism evidence="3 4">
    <name type="scientific">Babjeviella inositovora NRRL Y-12698</name>
    <dbReference type="NCBI Taxonomy" id="984486"/>
    <lineage>
        <taxon>Eukaryota</taxon>
        <taxon>Fungi</taxon>
        <taxon>Dikarya</taxon>
        <taxon>Ascomycota</taxon>
        <taxon>Saccharomycotina</taxon>
        <taxon>Pichiomycetes</taxon>
        <taxon>Serinales incertae sedis</taxon>
        <taxon>Babjeviella</taxon>
    </lineage>
</organism>
<proteinExistence type="predicted"/>
<evidence type="ECO:0000256" key="1">
    <source>
        <dbReference type="ARBA" id="ARBA00023054"/>
    </source>
</evidence>
<protein>
    <recommendedName>
        <fullName evidence="2">Striatin N-terminal domain-containing protein</fullName>
    </recommendedName>
</protein>
<evidence type="ECO:0000313" key="3">
    <source>
        <dbReference type="EMBL" id="ODQ78008.1"/>
    </source>
</evidence>
<dbReference type="AlphaFoldDB" id="A0A1E3QK66"/>
<dbReference type="GeneID" id="30150848"/>
<keyword evidence="4" id="KW-1185">Reference proteome</keyword>
<evidence type="ECO:0000313" key="4">
    <source>
        <dbReference type="Proteomes" id="UP000094336"/>
    </source>
</evidence>
<keyword evidence="1" id="KW-0175">Coiled coil</keyword>
<dbReference type="PANTHER" id="PTHR15653">
    <property type="entry name" value="STRIATIN"/>
    <property type="match status" value="1"/>
</dbReference>
<accession>A0A1E3QK66</accession>
<dbReference type="STRING" id="984486.A0A1E3QK66"/>
<dbReference type="InterPro" id="IPR013258">
    <property type="entry name" value="Striatin_N"/>
</dbReference>